<comment type="caution">
    <text evidence="2">The sequence shown here is derived from an EMBL/GenBank/DDBJ whole genome shotgun (WGS) entry which is preliminary data.</text>
</comment>
<feature type="region of interest" description="Disordered" evidence="1">
    <location>
        <begin position="1"/>
        <end position="118"/>
    </location>
</feature>
<evidence type="ECO:0000313" key="3">
    <source>
        <dbReference type="Proteomes" id="UP001346149"/>
    </source>
</evidence>
<keyword evidence="3" id="KW-1185">Reference proteome</keyword>
<feature type="compositionally biased region" description="Basic and acidic residues" evidence="1">
    <location>
        <begin position="92"/>
        <end position="110"/>
    </location>
</feature>
<proteinExistence type="predicted"/>
<sequence>MGGCASRPAEFNVKPDAAPVEAEAQKPAPETTNDGGEIETETAKEKEEPLVDISETNPTADAESPVAQEPAPAIADSVDEKKVEATTAVEAKSPETLEKFSDKKETEPAKTDAPLITI</sequence>
<evidence type="ECO:0000313" key="2">
    <source>
        <dbReference type="EMBL" id="KAK4793988.1"/>
    </source>
</evidence>
<gene>
    <name evidence="2" type="ORF">SAY86_011982</name>
</gene>
<dbReference type="AlphaFoldDB" id="A0AAN7MAP9"/>
<reference evidence="2 3" key="1">
    <citation type="journal article" date="2023" name="Hortic Res">
        <title>Pangenome of water caltrop reveals structural variations and asymmetric subgenome divergence after allopolyploidization.</title>
        <authorList>
            <person name="Zhang X."/>
            <person name="Chen Y."/>
            <person name="Wang L."/>
            <person name="Yuan Y."/>
            <person name="Fang M."/>
            <person name="Shi L."/>
            <person name="Lu R."/>
            <person name="Comes H.P."/>
            <person name="Ma Y."/>
            <person name="Chen Y."/>
            <person name="Huang G."/>
            <person name="Zhou Y."/>
            <person name="Zheng Z."/>
            <person name="Qiu Y."/>
        </authorList>
    </citation>
    <scope>NUCLEOTIDE SEQUENCE [LARGE SCALE GENOMIC DNA]</scope>
    <source>
        <strain evidence="2">F231</strain>
    </source>
</reference>
<protein>
    <submittedName>
        <fullName evidence="2">Uncharacterized protein</fullName>
    </submittedName>
</protein>
<dbReference type="EMBL" id="JAXQNO010000007">
    <property type="protein sequence ID" value="KAK4793988.1"/>
    <property type="molecule type" value="Genomic_DNA"/>
</dbReference>
<evidence type="ECO:0000256" key="1">
    <source>
        <dbReference type="SAM" id="MobiDB-lite"/>
    </source>
</evidence>
<accession>A0AAN7MAP9</accession>
<dbReference type="Proteomes" id="UP001346149">
    <property type="component" value="Unassembled WGS sequence"/>
</dbReference>
<name>A0AAN7MAP9_TRANT</name>
<organism evidence="2 3">
    <name type="scientific">Trapa natans</name>
    <name type="common">Water chestnut</name>
    <dbReference type="NCBI Taxonomy" id="22666"/>
    <lineage>
        <taxon>Eukaryota</taxon>
        <taxon>Viridiplantae</taxon>
        <taxon>Streptophyta</taxon>
        <taxon>Embryophyta</taxon>
        <taxon>Tracheophyta</taxon>
        <taxon>Spermatophyta</taxon>
        <taxon>Magnoliopsida</taxon>
        <taxon>eudicotyledons</taxon>
        <taxon>Gunneridae</taxon>
        <taxon>Pentapetalae</taxon>
        <taxon>rosids</taxon>
        <taxon>malvids</taxon>
        <taxon>Myrtales</taxon>
        <taxon>Lythraceae</taxon>
        <taxon>Trapa</taxon>
    </lineage>
</organism>